<accession>A0AC61R9U3</accession>
<reference evidence="1" key="1">
    <citation type="submission" date="2019-04" db="EMBL/GenBank/DDBJ databases">
        <title>Microbes associate with the intestines of laboratory mice.</title>
        <authorList>
            <person name="Navarre W."/>
            <person name="Wong E."/>
            <person name="Huang K."/>
            <person name="Tropini C."/>
            <person name="Ng K."/>
            <person name="Yu B."/>
        </authorList>
    </citation>
    <scope>NUCLEOTIDE SEQUENCE</scope>
    <source>
        <strain evidence="1">NM09_H32</strain>
    </source>
</reference>
<dbReference type="EMBL" id="SRYG01000003">
    <property type="protein sequence ID" value="TGY66846.1"/>
    <property type="molecule type" value="Genomic_DNA"/>
</dbReference>
<protein>
    <submittedName>
        <fullName evidence="1">5-formyltetrahydrofolate cyclo-ligase</fullName>
        <ecNumber evidence="1">6.3.3.2</ecNumber>
    </submittedName>
</protein>
<evidence type="ECO:0000313" key="1">
    <source>
        <dbReference type="EMBL" id="TGY66846.1"/>
    </source>
</evidence>
<proteinExistence type="predicted"/>
<organism evidence="1 2">
    <name type="scientific">Dubosiella muris</name>
    <dbReference type="NCBI Taxonomy" id="3038133"/>
    <lineage>
        <taxon>Bacteria</taxon>
        <taxon>Bacillati</taxon>
        <taxon>Bacillota</taxon>
        <taxon>Erysipelotrichia</taxon>
        <taxon>Erysipelotrichales</taxon>
        <taxon>Erysipelotrichaceae</taxon>
        <taxon>Dubosiella</taxon>
    </lineage>
</organism>
<comment type="caution">
    <text evidence="1">The sequence shown here is derived from an EMBL/GenBank/DDBJ whole genome shotgun (WGS) entry which is preliminary data.</text>
</comment>
<dbReference type="EC" id="6.3.3.2" evidence="1"/>
<evidence type="ECO:0000313" key="2">
    <source>
        <dbReference type="Proteomes" id="UP000308836"/>
    </source>
</evidence>
<name>A0AC61R9U3_9FIRM</name>
<dbReference type="Proteomes" id="UP000308836">
    <property type="component" value="Unassembled WGS sequence"/>
</dbReference>
<keyword evidence="1" id="KW-0436">Ligase</keyword>
<sequence>MDRKALIERRLQVANRAEKEKAIVERLLPFLKGKQTAGYMPIRGEANVFGPWIDFVPKVVSATRMVFLPPVHFKKGAFGVLEPESEAVVLSAQIDVIVVPMVAFDGKYRIGYGKGYYDRYLKTFEGLKIGVAFDDQEVYDYQPSLYDVPMDVIVTESRTIE</sequence>
<keyword evidence="2" id="KW-1185">Reference proteome</keyword>
<gene>
    <name evidence="1" type="ORF">E5336_01820</name>
</gene>